<dbReference type="Proteomes" id="UP000249082">
    <property type="component" value="Unassembled WGS sequence"/>
</dbReference>
<protein>
    <submittedName>
        <fullName evidence="1">Uncharacterized protein</fullName>
    </submittedName>
</protein>
<evidence type="ECO:0000313" key="2">
    <source>
        <dbReference type="Proteomes" id="UP000249082"/>
    </source>
</evidence>
<comment type="caution">
    <text evidence="1">The sequence shown here is derived from an EMBL/GenBank/DDBJ whole genome shotgun (WGS) entry which is preliminary data.</text>
</comment>
<accession>A0A2W5P071</accession>
<dbReference type="AlphaFoldDB" id="A0A2W5P071"/>
<gene>
    <name evidence="1" type="ORF">DI555_00940</name>
</gene>
<name>A0A2W5P071_9SPHN</name>
<reference evidence="1 2" key="1">
    <citation type="submission" date="2017-08" db="EMBL/GenBank/DDBJ databases">
        <title>Infants hospitalized years apart are colonized by the same room-sourced microbial strains.</title>
        <authorList>
            <person name="Brooks B."/>
            <person name="Olm M.R."/>
            <person name="Firek B.A."/>
            <person name="Baker R."/>
            <person name="Thomas B.C."/>
            <person name="Morowitz M.J."/>
            <person name="Banfield J.F."/>
        </authorList>
    </citation>
    <scope>NUCLEOTIDE SEQUENCE [LARGE SCALE GENOMIC DNA]</scope>
    <source>
        <strain evidence="1">S2_005_002_R2_33</strain>
    </source>
</reference>
<evidence type="ECO:0000313" key="1">
    <source>
        <dbReference type="EMBL" id="PZQ57529.1"/>
    </source>
</evidence>
<sequence>MFAHTRAVVAAAAHALITGRKVAGIFDHSIRRDLKIAAESRGEQLQGYDGERAVKFAGTLPEIYDAGNQAFISMQIDGTKAHGHDRSTASAYNLQVTDHIVQLYDHAENAWFTYDVRDAESGQGYHRGAETSA</sequence>
<organism evidence="1 2">
    <name type="scientific">Novosphingobium pentaromativorans</name>
    <dbReference type="NCBI Taxonomy" id="205844"/>
    <lineage>
        <taxon>Bacteria</taxon>
        <taxon>Pseudomonadati</taxon>
        <taxon>Pseudomonadota</taxon>
        <taxon>Alphaproteobacteria</taxon>
        <taxon>Sphingomonadales</taxon>
        <taxon>Sphingomonadaceae</taxon>
        <taxon>Novosphingobium</taxon>
    </lineage>
</organism>
<proteinExistence type="predicted"/>
<dbReference type="EMBL" id="QFPX01000001">
    <property type="protein sequence ID" value="PZQ57529.1"/>
    <property type="molecule type" value="Genomic_DNA"/>
</dbReference>